<comment type="caution">
    <text evidence="3">The sequence shown here is derived from an EMBL/GenBank/DDBJ whole genome shotgun (WGS) entry which is preliminary data.</text>
</comment>
<sequence length="174" mass="19860">MKSKYFLWLILVGALIAGFLFFNRSRLNKQPSQISKSENPTITADENSFINGYSGKLLAGKNSPFLEFVQADYEKALSSGKIVFLDFYANWCPVCRGEAQELLSGFNSLEADNLVGFRINYNDSDTDEDEKKIAKEFGISYQHTKVILKDGVEVLKDGEVWDREKFQEELNKYL</sequence>
<dbReference type="AlphaFoldDB" id="A0A1F7I9M4"/>
<dbReference type="InterPro" id="IPR036249">
    <property type="entry name" value="Thioredoxin-like_sf"/>
</dbReference>
<feature type="transmembrane region" description="Helical" evidence="1">
    <location>
        <begin position="6"/>
        <end position="23"/>
    </location>
</feature>
<keyword evidence="1" id="KW-0472">Membrane</keyword>
<dbReference type="EMBL" id="MGAG01000030">
    <property type="protein sequence ID" value="OGK40039.1"/>
    <property type="molecule type" value="Genomic_DNA"/>
</dbReference>
<dbReference type="Gene3D" id="3.40.30.10">
    <property type="entry name" value="Glutaredoxin"/>
    <property type="match status" value="1"/>
</dbReference>
<accession>A0A1F7I9M4</accession>
<reference evidence="3 4" key="1">
    <citation type="journal article" date="2016" name="Nat. Commun.">
        <title>Thousands of microbial genomes shed light on interconnected biogeochemical processes in an aquifer system.</title>
        <authorList>
            <person name="Anantharaman K."/>
            <person name="Brown C.T."/>
            <person name="Hug L.A."/>
            <person name="Sharon I."/>
            <person name="Castelle C.J."/>
            <person name="Probst A.J."/>
            <person name="Thomas B.C."/>
            <person name="Singh A."/>
            <person name="Wilkins M.J."/>
            <person name="Karaoz U."/>
            <person name="Brodie E.L."/>
            <person name="Williams K.H."/>
            <person name="Hubbard S.S."/>
            <person name="Banfield J.F."/>
        </authorList>
    </citation>
    <scope>NUCLEOTIDE SEQUENCE [LARGE SCALE GENOMIC DNA]</scope>
</reference>
<organism evidence="3 4">
    <name type="scientific">Candidatus Roizmanbacteria bacterium RIFCSPLOWO2_01_FULL_37_12</name>
    <dbReference type="NCBI Taxonomy" id="1802056"/>
    <lineage>
        <taxon>Bacteria</taxon>
        <taxon>Candidatus Roizmaniibacteriota</taxon>
    </lineage>
</organism>
<protein>
    <recommendedName>
        <fullName evidence="2">Thioredoxin domain-containing protein</fullName>
    </recommendedName>
</protein>
<keyword evidence="1" id="KW-0812">Transmembrane</keyword>
<dbReference type="PROSITE" id="PS51352">
    <property type="entry name" value="THIOREDOXIN_2"/>
    <property type="match status" value="1"/>
</dbReference>
<evidence type="ECO:0000313" key="3">
    <source>
        <dbReference type="EMBL" id="OGK40039.1"/>
    </source>
</evidence>
<feature type="domain" description="Thioredoxin" evidence="2">
    <location>
        <begin position="57"/>
        <end position="174"/>
    </location>
</feature>
<proteinExistence type="predicted"/>
<name>A0A1F7I9M4_9BACT</name>
<gene>
    <name evidence="3" type="ORF">A2954_01870</name>
</gene>
<dbReference type="STRING" id="1802056.A2954_01870"/>
<dbReference type="InterPro" id="IPR013766">
    <property type="entry name" value="Thioredoxin_domain"/>
</dbReference>
<evidence type="ECO:0000256" key="1">
    <source>
        <dbReference type="SAM" id="Phobius"/>
    </source>
</evidence>
<dbReference type="SUPFAM" id="SSF52833">
    <property type="entry name" value="Thioredoxin-like"/>
    <property type="match status" value="1"/>
</dbReference>
<dbReference type="CDD" id="cd02947">
    <property type="entry name" value="TRX_family"/>
    <property type="match status" value="1"/>
</dbReference>
<dbReference type="Proteomes" id="UP000177698">
    <property type="component" value="Unassembled WGS sequence"/>
</dbReference>
<dbReference type="Pfam" id="PF00085">
    <property type="entry name" value="Thioredoxin"/>
    <property type="match status" value="1"/>
</dbReference>
<evidence type="ECO:0000313" key="4">
    <source>
        <dbReference type="Proteomes" id="UP000177698"/>
    </source>
</evidence>
<keyword evidence="1" id="KW-1133">Transmembrane helix</keyword>
<evidence type="ECO:0000259" key="2">
    <source>
        <dbReference type="PROSITE" id="PS51352"/>
    </source>
</evidence>